<protein>
    <recommendedName>
        <fullName evidence="3">Secreted protein</fullName>
    </recommendedName>
</protein>
<sequence length="88" mass="9488">MLPLQPTLRLVIVLASALRYSVEAILVRLFAISEEYGQYRVVTDDLQTPSESNPSEEVSSVGYLIRGCFSIEPSAGMLLSGLADVSGP</sequence>
<dbReference type="Proteomes" id="UP001151760">
    <property type="component" value="Unassembled WGS sequence"/>
</dbReference>
<accession>A0ABQ5HA84</accession>
<name>A0ABQ5HA84_9ASTR</name>
<proteinExistence type="predicted"/>
<evidence type="ECO:0008006" key="3">
    <source>
        <dbReference type="Google" id="ProtNLM"/>
    </source>
</evidence>
<reference evidence="1" key="2">
    <citation type="submission" date="2022-01" db="EMBL/GenBank/DDBJ databases">
        <authorList>
            <person name="Yamashiro T."/>
            <person name="Shiraishi A."/>
            <person name="Satake H."/>
            <person name="Nakayama K."/>
        </authorList>
    </citation>
    <scope>NUCLEOTIDE SEQUENCE</scope>
</reference>
<evidence type="ECO:0000313" key="2">
    <source>
        <dbReference type="Proteomes" id="UP001151760"/>
    </source>
</evidence>
<evidence type="ECO:0000313" key="1">
    <source>
        <dbReference type="EMBL" id="GJT84359.1"/>
    </source>
</evidence>
<keyword evidence="2" id="KW-1185">Reference proteome</keyword>
<comment type="caution">
    <text evidence="1">The sequence shown here is derived from an EMBL/GenBank/DDBJ whole genome shotgun (WGS) entry which is preliminary data.</text>
</comment>
<gene>
    <name evidence="1" type="ORF">Tco_1058701</name>
</gene>
<dbReference type="EMBL" id="BQNB010019351">
    <property type="protein sequence ID" value="GJT84359.1"/>
    <property type="molecule type" value="Genomic_DNA"/>
</dbReference>
<organism evidence="1 2">
    <name type="scientific">Tanacetum coccineum</name>
    <dbReference type="NCBI Taxonomy" id="301880"/>
    <lineage>
        <taxon>Eukaryota</taxon>
        <taxon>Viridiplantae</taxon>
        <taxon>Streptophyta</taxon>
        <taxon>Embryophyta</taxon>
        <taxon>Tracheophyta</taxon>
        <taxon>Spermatophyta</taxon>
        <taxon>Magnoliopsida</taxon>
        <taxon>eudicotyledons</taxon>
        <taxon>Gunneridae</taxon>
        <taxon>Pentapetalae</taxon>
        <taxon>asterids</taxon>
        <taxon>campanulids</taxon>
        <taxon>Asterales</taxon>
        <taxon>Asteraceae</taxon>
        <taxon>Asteroideae</taxon>
        <taxon>Anthemideae</taxon>
        <taxon>Anthemidinae</taxon>
        <taxon>Tanacetum</taxon>
    </lineage>
</organism>
<reference evidence="1" key="1">
    <citation type="journal article" date="2022" name="Int. J. Mol. Sci.">
        <title>Draft Genome of Tanacetum Coccineum: Genomic Comparison of Closely Related Tanacetum-Family Plants.</title>
        <authorList>
            <person name="Yamashiro T."/>
            <person name="Shiraishi A."/>
            <person name="Nakayama K."/>
            <person name="Satake H."/>
        </authorList>
    </citation>
    <scope>NUCLEOTIDE SEQUENCE</scope>
</reference>